<name>A0A7X5Y4G7_9SPHN</name>
<keyword evidence="3" id="KW-1185">Reference proteome</keyword>
<evidence type="ECO:0000313" key="2">
    <source>
        <dbReference type="EMBL" id="NJC05024.1"/>
    </source>
</evidence>
<feature type="transmembrane region" description="Helical" evidence="1">
    <location>
        <begin position="6"/>
        <end position="28"/>
    </location>
</feature>
<comment type="caution">
    <text evidence="2">The sequence shown here is derived from an EMBL/GenBank/DDBJ whole genome shotgun (WGS) entry which is preliminary data.</text>
</comment>
<accession>A0A7X5Y4G7</accession>
<dbReference type="EMBL" id="JAATJC010000001">
    <property type="protein sequence ID" value="NJC05024.1"/>
    <property type="molecule type" value="Genomic_DNA"/>
</dbReference>
<evidence type="ECO:0000313" key="3">
    <source>
        <dbReference type="Proteomes" id="UP000558192"/>
    </source>
</evidence>
<sequence length="44" mass="4969">MLGLPLFVEAAVLGLLGYGVGLVIAYLAELHRRRQSRGWNEWNE</sequence>
<gene>
    <name evidence="2" type="ORF">GGQ97_000817</name>
</gene>
<proteinExistence type="predicted"/>
<dbReference type="RefSeq" id="WP_280740498.1">
    <property type="nucleotide sequence ID" value="NZ_JAATJC010000001.1"/>
</dbReference>
<reference evidence="2 3" key="1">
    <citation type="submission" date="2020-03" db="EMBL/GenBank/DDBJ databases">
        <title>Genomic Encyclopedia of Type Strains, Phase IV (KMG-IV): sequencing the most valuable type-strain genomes for metagenomic binning, comparative biology and taxonomic classification.</title>
        <authorList>
            <person name="Goeker M."/>
        </authorList>
    </citation>
    <scope>NUCLEOTIDE SEQUENCE [LARGE SCALE GENOMIC DNA]</scope>
    <source>
        <strain evidence="2 3">DSM 16846</strain>
    </source>
</reference>
<organism evidence="2 3">
    <name type="scientific">Sphingomonas kaistensis</name>
    <dbReference type="NCBI Taxonomy" id="298708"/>
    <lineage>
        <taxon>Bacteria</taxon>
        <taxon>Pseudomonadati</taxon>
        <taxon>Pseudomonadota</taxon>
        <taxon>Alphaproteobacteria</taxon>
        <taxon>Sphingomonadales</taxon>
        <taxon>Sphingomonadaceae</taxon>
        <taxon>Sphingomonas</taxon>
    </lineage>
</organism>
<dbReference type="AlphaFoldDB" id="A0A7X5Y4G7"/>
<evidence type="ECO:0000256" key="1">
    <source>
        <dbReference type="SAM" id="Phobius"/>
    </source>
</evidence>
<keyword evidence="1" id="KW-0812">Transmembrane</keyword>
<dbReference type="Proteomes" id="UP000558192">
    <property type="component" value="Unassembled WGS sequence"/>
</dbReference>
<keyword evidence="1" id="KW-1133">Transmembrane helix</keyword>
<protein>
    <submittedName>
        <fullName evidence="2">Uncharacterized protein</fullName>
    </submittedName>
</protein>
<keyword evidence="1" id="KW-0472">Membrane</keyword>